<feature type="region of interest" description="Disordered" evidence="2">
    <location>
        <begin position="453"/>
        <end position="475"/>
    </location>
</feature>
<organism evidence="3 7">
    <name type="scientific">Salmo salar</name>
    <name type="common">Atlantic salmon</name>
    <dbReference type="NCBI Taxonomy" id="8030"/>
    <lineage>
        <taxon>Eukaryota</taxon>
        <taxon>Metazoa</taxon>
        <taxon>Chordata</taxon>
        <taxon>Craniata</taxon>
        <taxon>Vertebrata</taxon>
        <taxon>Euteleostomi</taxon>
        <taxon>Actinopterygii</taxon>
        <taxon>Neopterygii</taxon>
        <taxon>Teleostei</taxon>
        <taxon>Protacanthopterygii</taxon>
        <taxon>Salmoniformes</taxon>
        <taxon>Salmonidae</taxon>
        <taxon>Salmoninae</taxon>
        <taxon>Salmo</taxon>
    </lineage>
</organism>
<gene>
    <name evidence="4 5 6 7 8 9 10" type="primary">ccdc73</name>
</gene>
<dbReference type="KEGG" id="sasa:106561488"/>
<feature type="region of interest" description="Disordered" evidence="2">
    <location>
        <begin position="800"/>
        <end position="914"/>
    </location>
</feature>
<dbReference type="AlphaFoldDB" id="A0A1S3KQI4"/>
<feature type="coiled-coil region" evidence="1">
    <location>
        <begin position="61"/>
        <end position="95"/>
    </location>
</feature>
<dbReference type="RefSeq" id="XP_013980968.1">
    <property type="nucleotide sequence ID" value="XM_014125493.1"/>
</dbReference>
<feature type="compositionally biased region" description="Polar residues" evidence="2">
    <location>
        <begin position="724"/>
        <end position="755"/>
    </location>
</feature>
<protein>
    <submittedName>
        <fullName evidence="4 5">Coiled-coil domain-containing protein 73 isoform X1</fullName>
    </submittedName>
</protein>
<evidence type="ECO:0000256" key="1">
    <source>
        <dbReference type="SAM" id="Coils"/>
    </source>
</evidence>
<evidence type="ECO:0000313" key="4">
    <source>
        <dbReference type="RefSeq" id="XP_013980967.1"/>
    </source>
</evidence>
<reference evidence="4 5" key="1">
    <citation type="submission" date="2025-04" db="UniProtKB">
        <authorList>
            <consortium name="RefSeq"/>
        </authorList>
    </citation>
    <scope>IDENTIFICATION</scope>
    <source>
        <tissue evidence="4 5">Muscle</tissue>
    </source>
</reference>
<feature type="compositionally biased region" description="Polar residues" evidence="2">
    <location>
        <begin position="454"/>
        <end position="464"/>
    </location>
</feature>
<feature type="coiled-coil region" evidence="1">
    <location>
        <begin position="310"/>
        <end position="351"/>
    </location>
</feature>
<dbReference type="PaxDb" id="8030-ENSSSAP00000009794"/>
<dbReference type="RefSeq" id="XP_013980971.1">
    <property type="nucleotide sequence ID" value="XM_014125496.1"/>
</dbReference>
<dbReference type="CTD" id="493860"/>
<feature type="region of interest" description="Disordered" evidence="2">
    <location>
        <begin position="712"/>
        <end position="755"/>
    </location>
</feature>
<feature type="coiled-coil region" evidence="1">
    <location>
        <begin position="188"/>
        <end position="281"/>
    </location>
</feature>
<feature type="compositionally biased region" description="Polar residues" evidence="2">
    <location>
        <begin position="838"/>
        <end position="853"/>
    </location>
</feature>
<dbReference type="RefSeq" id="XP_013980974.1">
    <property type="nucleotide sequence ID" value="XM_014125499.1"/>
</dbReference>
<evidence type="ECO:0000313" key="10">
    <source>
        <dbReference type="RefSeq" id="XP_013980974.1"/>
    </source>
</evidence>
<accession>A0A1S3KQI4</accession>
<feature type="compositionally biased region" description="Basic and acidic residues" evidence="2">
    <location>
        <begin position="854"/>
        <end position="884"/>
    </location>
</feature>
<dbReference type="RefSeq" id="XP_013980973.1">
    <property type="nucleotide sequence ID" value="XM_014125498.1"/>
</dbReference>
<dbReference type="Pfam" id="PF15818">
    <property type="entry name" value="CCDC73"/>
    <property type="match status" value="1"/>
</dbReference>
<keyword evidence="1" id="KW-0175">Coiled coil</keyword>
<name>A0A1S3KQI4_SALSA</name>
<evidence type="ECO:0000256" key="2">
    <source>
        <dbReference type="SAM" id="MobiDB-lite"/>
    </source>
</evidence>
<dbReference type="PANTHER" id="PTHR28660">
    <property type="entry name" value="COILED-COIL DOMAIN-CONTAINING PROTEIN 73"/>
    <property type="match status" value="1"/>
</dbReference>
<dbReference type="RefSeq" id="XP_013980972.1">
    <property type="nucleotide sequence ID" value="XM_014125497.1"/>
</dbReference>
<dbReference type="STRING" id="8030.ENSSSAP00000009794"/>
<dbReference type="GeneID" id="106561488"/>
<dbReference type="RefSeq" id="XP_013980967.1">
    <property type="nucleotide sequence ID" value="XM_014125492.1"/>
</dbReference>
<evidence type="ECO:0000313" key="8">
    <source>
        <dbReference type="RefSeq" id="XP_013980972.1"/>
    </source>
</evidence>
<dbReference type="OMA" id="NMANQHT"/>
<evidence type="ECO:0000313" key="7">
    <source>
        <dbReference type="RefSeq" id="XP_013980971.1"/>
    </source>
</evidence>
<feature type="compositionally biased region" description="Polar residues" evidence="2">
    <location>
        <begin position="900"/>
        <end position="911"/>
    </location>
</feature>
<dbReference type="PANTHER" id="PTHR28660:SF1">
    <property type="entry name" value="COILED-COIL DOMAIN-CONTAINING PROTEIN 73"/>
    <property type="match status" value="1"/>
</dbReference>
<proteinExistence type="predicted"/>
<keyword evidence="3" id="KW-1185">Reference proteome</keyword>
<dbReference type="GeneTree" id="ENSGT00390000013482"/>
<feature type="region of interest" description="Disordered" evidence="2">
    <location>
        <begin position="1"/>
        <end position="20"/>
    </location>
</feature>
<evidence type="ECO:0000313" key="5">
    <source>
        <dbReference type="RefSeq" id="XP_013980968.1"/>
    </source>
</evidence>
<evidence type="ECO:0000313" key="3">
    <source>
        <dbReference type="Proteomes" id="UP001652741"/>
    </source>
</evidence>
<feature type="compositionally biased region" description="Low complexity" evidence="2">
    <location>
        <begin position="712"/>
        <end position="723"/>
    </location>
</feature>
<feature type="region of interest" description="Disordered" evidence="2">
    <location>
        <begin position="499"/>
        <end position="532"/>
    </location>
</feature>
<dbReference type="Proteomes" id="UP001652741">
    <property type="component" value="Chromosome ssa10"/>
</dbReference>
<dbReference type="InterPro" id="IPR031650">
    <property type="entry name" value="CCDC73"/>
</dbReference>
<evidence type="ECO:0000313" key="9">
    <source>
        <dbReference type="RefSeq" id="XP_013980973.1"/>
    </source>
</evidence>
<dbReference type="RefSeq" id="XP_013980969.1">
    <property type="nucleotide sequence ID" value="XM_014125494.1"/>
</dbReference>
<sequence>MDVSADSGKRPTTTGHNFEKELSLSYTPNETDSGTISLHVLEFKTILHEAVEELHIHREAETRYEEQISKLVLEKQELEWQKESLQHQIDNMANQHTESLANVKKQFQSKIRGVEDERGKHQLTAELKDKEINSLKEELKLFQLFKYSLEKKLSELNLQLQLQTQTKDSHLNQLGEVEKRFGALSRQCAMVKQAHEKLEQNVEDAMRLNKKLTSVNRKQESTIISLKQDVEELNNKLIKAKVTSMGRSEENCNLTVKEQNIQELQHRLHVETEMNKKLRDEHTTERNGKKEVMNSLQLAQQLLLTQTQAVRRVELELQAQREEYQALKREHEVIQEKIQEKEDRFTHLLEEYRNCRMIWENEKLTLQERIQSEHQDLRSVKEAYNHLHEQHTELSSRAILQAEHILGLESGMKDYVKDNENPMGENRDQSAKDEYVSKDVCRVDTVVVGEVAQTAESDSTQENVDVTGVSDQSREVGCSETVIDDSPQTAHCKVIDSVQATHGSNPDRSTDVEGGGKSCQGEDKPSSVLQPPAGRLKGLASLQSGSADGLTTVTDVVHVLSICGIGEGQPTDSNNKRSSSDFNYPFCSLINNVCSSSNVHLSDKGDSMSGLSGFENSSVYGALNSDPVAGGTRDGEQEQSVYTPEMTTSQTFNKHRGRQKSTSSFQNIDPVQAVTPLAVSQSDPCNFLLQKVVEIHEIRCHTPEANEVNILSESPSSSLPASAQHSNTHIENPTEQETIGTSCLPSQPLNLPQQINPHGVVAQDCTQSDCNIGTKEPEDKHEQPARDCVPATEDALYPNCQETLPESGDLNVSPDAGTHGDPEQPSSDVNLDIDGPVGSQSQPCPVAMNSPQSERVHEDNCCNSTVEEKLRPQHANDKDIEVKHNNPATSKPPSDETDLSPKSNHSKQSCLLKTEEKTSETIDYSFLASNKRYRSSFELTSEKRDIHSRNMHSIVISQTTPTCQISQVSDLKTKLSSGFQEPPSPFTIPIFLKGKQNTSDPSMMTRSADLHNPPSLLTSHKRDHQGEWNTIRETFYEMSAEKESRDHIPVSSALPIITTPSSMGSSRLWQDYPRTVSSPCLSNNSRLWQDYPRTVSSPCHPSFCRGTASEAFPPSSQDDEESQQSNIRAQIAKIEPFLCSARLRLPKKRKMDSSETMQL</sequence>
<dbReference type="OrthoDB" id="6145717at2759"/>
<evidence type="ECO:0000313" key="6">
    <source>
        <dbReference type="RefSeq" id="XP_013980969.1"/>
    </source>
</evidence>